<dbReference type="RefSeq" id="WP_072784114.1">
    <property type="nucleotide sequence ID" value="NZ_CP045292.1"/>
</dbReference>
<dbReference type="STRING" id="683124.SAMN05444337_1763"/>
<accession>A0A1M6I4V1</accession>
<keyword evidence="2 5" id="KW-0238">DNA-binding</keyword>
<dbReference type="GO" id="GO:0003700">
    <property type="term" value="F:DNA-binding transcription factor activity"/>
    <property type="evidence" value="ECO:0007669"/>
    <property type="project" value="InterPro"/>
</dbReference>
<evidence type="ECO:0000256" key="1">
    <source>
        <dbReference type="ARBA" id="ARBA00023015"/>
    </source>
</evidence>
<evidence type="ECO:0000313" key="6">
    <source>
        <dbReference type="Proteomes" id="UP000184232"/>
    </source>
</evidence>
<dbReference type="EMBL" id="FQZH01000002">
    <property type="protein sequence ID" value="SHJ29506.1"/>
    <property type="molecule type" value="Genomic_DNA"/>
</dbReference>
<dbReference type="InterPro" id="IPR020449">
    <property type="entry name" value="Tscrpt_reg_AraC-type_HTH"/>
</dbReference>
<evidence type="ECO:0000256" key="2">
    <source>
        <dbReference type="ARBA" id="ARBA00023125"/>
    </source>
</evidence>
<feature type="domain" description="HTH araC/xylS-type" evidence="4">
    <location>
        <begin position="178"/>
        <end position="280"/>
    </location>
</feature>
<dbReference type="OrthoDB" id="2600165at2"/>
<evidence type="ECO:0000259" key="4">
    <source>
        <dbReference type="PROSITE" id="PS01124"/>
    </source>
</evidence>
<reference evidence="6" key="1">
    <citation type="submission" date="2016-11" db="EMBL/GenBank/DDBJ databases">
        <authorList>
            <person name="Varghese N."/>
            <person name="Submissions S."/>
        </authorList>
    </citation>
    <scope>NUCLEOTIDE SEQUENCE [LARGE SCALE GENOMIC DNA]</scope>
    <source>
        <strain evidence="6">DSM 22807</strain>
    </source>
</reference>
<dbReference type="SUPFAM" id="SSF46689">
    <property type="entry name" value="Homeodomain-like"/>
    <property type="match status" value="1"/>
</dbReference>
<keyword evidence="3" id="KW-0804">Transcription</keyword>
<dbReference type="PANTHER" id="PTHR43280:SF32">
    <property type="entry name" value="TRANSCRIPTIONAL REGULATORY PROTEIN"/>
    <property type="match status" value="1"/>
</dbReference>
<dbReference type="SMART" id="SM00342">
    <property type="entry name" value="HTH_ARAC"/>
    <property type="match status" value="1"/>
</dbReference>
<keyword evidence="6" id="KW-1185">Reference proteome</keyword>
<proteinExistence type="predicted"/>
<dbReference type="PRINTS" id="PR00032">
    <property type="entry name" value="HTHARAC"/>
</dbReference>
<dbReference type="PANTHER" id="PTHR43280">
    <property type="entry name" value="ARAC-FAMILY TRANSCRIPTIONAL REGULATOR"/>
    <property type="match status" value="1"/>
</dbReference>
<evidence type="ECO:0000313" key="5">
    <source>
        <dbReference type="EMBL" id="SHJ29506.1"/>
    </source>
</evidence>
<evidence type="ECO:0000256" key="3">
    <source>
        <dbReference type="ARBA" id="ARBA00023163"/>
    </source>
</evidence>
<dbReference type="Proteomes" id="UP000184232">
    <property type="component" value="Unassembled WGS sequence"/>
</dbReference>
<dbReference type="Gene3D" id="1.10.10.60">
    <property type="entry name" value="Homeodomain-like"/>
    <property type="match status" value="1"/>
</dbReference>
<protein>
    <submittedName>
        <fullName evidence="5">AraC-type DNA-binding protein</fullName>
    </submittedName>
</protein>
<dbReference type="AlphaFoldDB" id="A0A1M6I4V1"/>
<sequence>MKIFDNFVDFNKYVGLTKPFDLNIDVGEYPASTLLKSEGIGFEFYRISFKTNYYNPEINRSNTPITAIFFNSPGNFYEWDLAESFEGFYLHISKEIINKHRYLFQNYLEYGEHEALYLKGSEEKELINIFKLIISHYKHKLEDYDVLISYVNLLLNLVESFYKRQFKTETKKYNLIVSEFQQLLMEYYNQPFEGVPTVNYFAQKLKLSANYLGDIIKSYTNKSAIETIHEFVIDKAKEKLMQTNSTSAEVAYELGFEYPNYFSKLFKKQTNVTPKQFKTQQIFIEKLNQ</sequence>
<dbReference type="PROSITE" id="PS01124">
    <property type="entry name" value="HTH_ARAC_FAMILY_2"/>
    <property type="match status" value="1"/>
</dbReference>
<name>A0A1M6I4V1_9FLAO</name>
<keyword evidence="1" id="KW-0805">Transcription regulation</keyword>
<organism evidence="5 6">
    <name type="scientific">Flavobacterium haoranii</name>
    <dbReference type="NCBI Taxonomy" id="683124"/>
    <lineage>
        <taxon>Bacteria</taxon>
        <taxon>Pseudomonadati</taxon>
        <taxon>Bacteroidota</taxon>
        <taxon>Flavobacteriia</taxon>
        <taxon>Flavobacteriales</taxon>
        <taxon>Flavobacteriaceae</taxon>
        <taxon>Flavobacterium</taxon>
    </lineage>
</organism>
<dbReference type="Pfam" id="PF12833">
    <property type="entry name" value="HTH_18"/>
    <property type="match status" value="1"/>
</dbReference>
<dbReference type="InterPro" id="IPR009057">
    <property type="entry name" value="Homeodomain-like_sf"/>
</dbReference>
<dbReference type="GO" id="GO:0043565">
    <property type="term" value="F:sequence-specific DNA binding"/>
    <property type="evidence" value="ECO:0007669"/>
    <property type="project" value="InterPro"/>
</dbReference>
<dbReference type="InterPro" id="IPR018060">
    <property type="entry name" value="HTH_AraC"/>
</dbReference>
<gene>
    <name evidence="5" type="ORF">SAMN05444337_1763</name>
</gene>